<dbReference type="EMBL" id="FWPT01000004">
    <property type="protein sequence ID" value="SMA45378.1"/>
    <property type="molecule type" value="Genomic_DNA"/>
</dbReference>
<evidence type="ECO:0000256" key="1">
    <source>
        <dbReference type="ARBA" id="ARBA00004418"/>
    </source>
</evidence>
<dbReference type="PANTHER" id="PTHR30222">
    <property type="entry name" value="SPERMIDINE/PUTRESCINE-BINDING PERIPLASMIC PROTEIN"/>
    <property type="match status" value="1"/>
</dbReference>
<name>A0A1X7AJ20_9GAMM</name>
<organism evidence="7 8">
    <name type="scientific">Parendozoicomonas haliclonae</name>
    <dbReference type="NCBI Taxonomy" id="1960125"/>
    <lineage>
        <taxon>Bacteria</taxon>
        <taxon>Pseudomonadati</taxon>
        <taxon>Pseudomonadota</taxon>
        <taxon>Gammaproteobacteria</taxon>
        <taxon>Oceanospirillales</taxon>
        <taxon>Endozoicomonadaceae</taxon>
        <taxon>Parendozoicomonas</taxon>
    </lineage>
</organism>
<reference evidence="7 8" key="1">
    <citation type="submission" date="2017-03" db="EMBL/GenBank/DDBJ databases">
        <authorList>
            <person name="Afonso C.L."/>
            <person name="Miller P.J."/>
            <person name="Scott M.A."/>
            <person name="Spackman E."/>
            <person name="Goraichik I."/>
            <person name="Dimitrov K.M."/>
            <person name="Suarez D.L."/>
            <person name="Swayne D.E."/>
        </authorList>
    </citation>
    <scope>NUCLEOTIDE SEQUENCE [LARGE SCALE GENOMIC DNA]</scope>
    <source>
        <strain evidence="7">SB41UT1</strain>
    </source>
</reference>
<evidence type="ECO:0000313" key="8">
    <source>
        <dbReference type="Proteomes" id="UP000196573"/>
    </source>
</evidence>
<dbReference type="SUPFAM" id="SSF53850">
    <property type="entry name" value="Periplasmic binding protein-like II"/>
    <property type="match status" value="1"/>
</dbReference>
<dbReference type="PIRSF" id="PIRSF019574">
    <property type="entry name" value="Periplasmic_polyamine_BP"/>
    <property type="match status" value="1"/>
</dbReference>
<dbReference type="InterPro" id="IPR006059">
    <property type="entry name" value="SBP"/>
</dbReference>
<sequence length="382" mass="42173">MVRFLSSFRAAQFAAVTSVLAAVMPAASFASAEADSGSDKKNGELFVYNWYDFIAEDTVPNFEKKSDVAVTYDVYESNEVLEAKLLSGRSGYDVVFPSHDFLANHIKAGVYEPLDKSKLTNYGNLNPATMKLLETVDPGNMYGIPYLSQTTGIALNRAKVEEVLGKDAPVDSWALVFDPKNMEKLEKCGVAFADAPTEIFSSALRYMGKNPNSKDTSDYRQASEMLSKIIPHVRYFNPARALTDLANGDLCVAVTWTGDAMIATERAVEAGNGVKVDYVIPKEGAGISIDMMAMPKDSKNKDNAYKFMNNLLDAQVSADIVNYVYYPSPNKAATPLVTEELRNHPGIYPTAQVEETLWLFEPVDNKLRRLITREWTRLTTGG</sequence>
<dbReference type="RefSeq" id="WP_087109220.1">
    <property type="nucleotide sequence ID" value="NZ_CBCSCN010000002.1"/>
</dbReference>
<dbReference type="GO" id="GO:0019808">
    <property type="term" value="F:polyamine binding"/>
    <property type="evidence" value="ECO:0007669"/>
    <property type="project" value="InterPro"/>
</dbReference>
<evidence type="ECO:0000256" key="3">
    <source>
        <dbReference type="ARBA" id="ARBA00022729"/>
    </source>
</evidence>
<evidence type="ECO:0000313" key="7">
    <source>
        <dbReference type="EMBL" id="SMA45378.1"/>
    </source>
</evidence>
<keyword evidence="2 5" id="KW-0813">Transport</keyword>
<keyword evidence="8" id="KW-1185">Reference proteome</keyword>
<keyword evidence="3 6" id="KW-0732">Signal</keyword>
<feature type="chain" id="PRO_5013298900" description="Putrescine-binding periplasmic protein" evidence="6">
    <location>
        <begin position="22"/>
        <end position="382"/>
    </location>
</feature>
<evidence type="ECO:0000256" key="4">
    <source>
        <dbReference type="ARBA" id="ARBA00022764"/>
    </source>
</evidence>
<dbReference type="GO" id="GO:0015846">
    <property type="term" value="P:polyamine transport"/>
    <property type="evidence" value="ECO:0007669"/>
    <property type="project" value="InterPro"/>
</dbReference>
<gene>
    <name evidence="7" type="primary">potF_1</name>
    <name evidence="7" type="ORF">EHSB41UT_01907</name>
</gene>
<evidence type="ECO:0000256" key="5">
    <source>
        <dbReference type="PIRNR" id="PIRNR019574"/>
    </source>
</evidence>
<dbReference type="PRINTS" id="PR00909">
    <property type="entry name" value="SPERMDNBNDNG"/>
</dbReference>
<accession>A0A1X7AJ20</accession>
<dbReference type="AlphaFoldDB" id="A0A1X7AJ20"/>
<dbReference type="PANTHER" id="PTHR30222:SF12">
    <property type="entry name" value="NORSPERMIDINE SENSOR"/>
    <property type="match status" value="1"/>
</dbReference>
<keyword evidence="4 5" id="KW-0574">Periplasm</keyword>
<dbReference type="Proteomes" id="UP000196573">
    <property type="component" value="Unassembled WGS sequence"/>
</dbReference>
<evidence type="ECO:0000256" key="6">
    <source>
        <dbReference type="SAM" id="SignalP"/>
    </source>
</evidence>
<dbReference type="GO" id="GO:0042597">
    <property type="term" value="C:periplasmic space"/>
    <property type="evidence" value="ECO:0007669"/>
    <property type="project" value="UniProtKB-SubCell"/>
</dbReference>
<dbReference type="OrthoDB" id="9769319at2"/>
<proteinExistence type="inferred from homology"/>
<comment type="function">
    <text evidence="5">Required for the activity of the bacterial periplasmic transport system of putrescine.</text>
</comment>
<dbReference type="InterPro" id="IPR001188">
    <property type="entry name" value="Sperm_putr-bd"/>
</dbReference>
<dbReference type="CDD" id="cd13659">
    <property type="entry name" value="PBP2_PotF"/>
    <property type="match status" value="1"/>
</dbReference>
<dbReference type="Gene3D" id="3.40.190.10">
    <property type="entry name" value="Periplasmic binding protein-like II"/>
    <property type="match status" value="2"/>
</dbReference>
<comment type="subcellular location">
    <subcellularLocation>
        <location evidence="1 5">Periplasm</location>
    </subcellularLocation>
</comment>
<evidence type="ECO:0000256" key="2">
    <source>
        <dbReference type="ARBA" id="ARBA00022448"/>
    </source>
</evidence>
<protein>
    <recommendedName>
        <fullName evidence="5">Putrescine-binding periplasmic protein</fullName>
    </recommendedName>
</protein>
<dbReference type="Pfam" id="PF13416">
    <property type="entry name" value="SBP_bac_8"/>
    <property type="match status" value="1"/>
</dbReference>
<feature type="signal peptide" evidence="6">
    <location>
        <begin position="1"/>
        <end position="21"/>
    </location>
</feature>
<comment type="similarity">
    <text evidence="5">Belongs to the bacterial solute-binding protein PotD/PotF family.</text>
</comment>